<evidence type="ECO:0000313" key="8">
    <source>
        <dbReference type="Proteomes" id="UP000265926"/>
    </source>
</evidence>
<dbReference type="GO" id="GO:0016987">
    <property type="term" value="F:sigma factor activity"/>
    <property type="evidence" value="ECO:0007669"/>
    <property type="project" value="UniProtKB-KW"/>
</dbReference>
<comment type="caution">
    <text evidence="7">The sequence shown here is derived from an EMBL/GenBank/DDBJ whole genome shotgun (WGS) entry which is preliminary data.</text>
</comment>
<sequence length="195" mass="23119">MGEDYNLWENFKKGKDYAVSEIYDRHVDFLFNYGKKFTGDEDIVLDTIQDIFFDLIRNRKNLGATDNIRLYLLKTFRRKLIRALEKSKKYGVMPDFQEEISPDISFSIEEQMIQDEESAQKIKLITEALHQLNQRQREILYYKFTCGFDYPEICELMSISYDTARQLVSRTIQSLKKSLPPKLAPLLFICLSKKR</sequence>
<dbReference type="NCBIfam" id="TIGR02937">
    <property type="entry name" value="sigma70-ECF"/>
    <property type="match status" value="1"/>
</dbReference>
<gene>
    <name evidence="7" type="ORF">D1614_00670</name>
</gene>
<keyword evidence="3" id="KW-0731">Sigma factor</keyword>
<accession>A0A399T971</accession>
<keyword evidence="4" id="KW-0804">Transcription</keyword>
<dbReference type="InterPro" id="IPR036388">
    <property type="entry name" value="WH-like_DNA-bd_sf"/>
</dbReference>
<dbReference type="Pfam" id="PF08281">
    <property type="entry name" value="Sigma70_r4_2"/>
    <property type="match status" value="1"/>
</dbReference>
<dbReference type="AlphaFoldDB" id="A0A399T971"/>
<evidence type="ECO:0000256" key="4">
    <source>
        <dbReference type="ARBA" id="ARBA00023163"/>
    </source>
</evidence>
<protein>
    <submittedName>
        <fullName evidence="7">Sigma-70 family RNA polymerase sigma factor</fullName>
    </submittedName>
</protein>
<comment type="similarity">
    <text evidence="1">Belongs to the sigma-70 factor family. ECF subfamily.</text>
</comment>
<proteinExistence type="inferred from homology"/>
<dbReference type="InterPro" id="IPR013325">
    <property type="entry name" value="RNA_pol_sigma_r2"/>
</dbReference>
<feature type="domain" description="RNA polymerase sigma-70 region 2" evidence="5">
    <location>
        <begin position="22"/>
        <end position="88"/>
    </location>
</feature>
<dbReference type="InterPro" id="IPR039425">
    <property type="entry name" value="RNA_pol_sigma-70-like"/>
</dbReference>
<evidence type="ECO:0000259" key="6">
    <source>
        <dbReference type="Pfam" id="PF08281"/>
    </source>
</evidence>
<evidence type="ECO:0000256" key="2">
    <source>
        <dbReference type="ARBA" id="ARBA00023015"/>
    </source>
</evidence>
<dbReference type="RefSeq" id="WP_119435953.1">
    <property type="nucleotide sequence ID" value="NZ_QWGR01000001.1"/>
</dbReference>
<dbReference type="Gene3D" id="1.10.10.10">
    <property type="entry name" value="Winged helix-like DNA-binding domain superfamily/Winged helix DNA-binding domain"/>
    <property type="match status" value="1"/>
</dbReference>
<dbReference type="CDD" id="cd06171">
    <property type="entry name" value="Sigma70_r4"/>
    <property type="match status" value="1"/>
</dbReference>
<evidence type="ECO:0000256" key="1">
    <source>
        <dbReference type="ARBA" id="ARBA00010641"/>
    </source>
</evidence>
<dbReference type="Gene3D" id="1.10.1740.10">
    <property type="match status" value="1"/>
</dbReference>
<dbReference type="OrthoDB" id="1121921at2"/>
<evidence type="ECO:0000259" key="5">
    <source>
        <dbReference type="Pfam" id="PF04542"/>
    </source>
</evidence>
<dbReference type="InterPro" id="IPR013249">
    <property type="entry name" value="RNA_pol_sigma70_r4_t2"/>
</dbReference>
<dbReference type="InterPro" id="IPR007627">
    <property type="entry name" value="RNA_pol_sigma70_r2"/>
</dbReference>
<keyword evidence="2" id="KW-0805">Transcription regulation</keyword>
<dbReference type="GO" id="GO:0006352">
    <property type="term" value="P:DNA-templated transcription initiation"/>
    <property type="evidence" value="ECO:0007669"/>
    <property type="project" value="InterPro"/>
</dbReference>
<organism evidence="7 8">
    <name type="scientific">Maribellus luteus</name>
    <dbReference type="NCBI Taxonomy" id="2305463"/>
    <lineage>
        <taxon>Bacteria</taxon>
        <taxon>Pseudomonadati</taxon>
        <taxon>Bacteroidota</taxon>
        <taxon>Bacteroidia</taxon>
        <taxon>Marinilabiliales</taxon>
        <taxon>Prolixibacteraceae</taxon>
        <taxon>Maribellus</taxon>
    </lineage>
</organism>
<dbReference type="GO" id="GO:0003677">
    <property type="term" value="F:DNA binding"/>
    <property type="evidence" value="ECO:0007669"/>
    <property type="project" value="InterPro"/>
</dbReference>
<name>A0A399T971_9BACT</name>
<feature type="domain" description="RNA polymerase sigma factor 70 region 4 type 2" evidence="6">
    <location>
        <begin position="124"/>
        <end position="173"/>
    </location>
</feature>
<dbReference type="EMBL" id="QWGR01000001">
    <property type="protein sequence ID" value="RIJ50483.1"/>
    <property type="molecule type" value="Genomic_DNA"/>
</dbReference>
<dbReference type="SUPFAM" id="SSF88946">
    <property type="entry name" value="Sigma2 domain of RNA polymerase sigma factors"/>
    <property type="match status" value="1"/>
</dbReference>
<evidence type="ECO:0000313" key="7">
    <source>
        <dbReference type="EMBL" id="RIJ50483.1"/>
    </source>
</evidence>
<dbReference type="PANTHER" id="PTHR43133:SF46">
    <property type="entry name" value="RNA POLYMERASE SIGMA-70 FACTOR ECF SUBFAMILY"/>
    <property type="match status" value="1"/>
</dbReference>
<dbReference type="Pfam" id="PF04542">
    <property type="entry name" value="Sigma70_r2"/>
    <property type="match status" value="1"/>
</dbReference>
<dbReference type="PANTHER" id="PTHR43133">
    <property type="entry name" value="RNA POLYMERASE ECF-TYPE SIGMA FACTO"/>
    <property type="match status" value="1"/>
</dbReference>
<evidence type="ECO:0000256" key="3">
    <source>
        <dbReference type="ARBA" id="ARBA00023082"/>
    </source>
</evidence>
<dbReference type="InterPro" id="IPR013324">
    <property type="entry name" value="RNA_pol_sigma_r3/r4-like"/>
</dbReference>
<reference evidence="7 8" key="1">
    <citation type="submission" date="2018-08" db="EMBL/GenBank/DDBJ databases">
        <title>Pallidiluteibacterium maritimus gen. nov., sp. nov., isolated from coastal sediment.</title>
        <authorList>
            <person name="Zhou L.Y."/>
        </authorList>
    </citation>
    <scope>NUCLEOTIDE SEQUENCE [LARGE SCALE GENOMIC DNA]</scope>
    <source>
        <strain evidence="7 8">XSD2</strain>
    </source>
</reference>
<dbReference type="Proteomes" id="UP000265926">
    <property type="component" value="Unassembled WGS sequence"/>
</dbReference>
<dbReference type="InterPro" id="IPR014284">
    <property type="entry name" value="RNA_pol_sigma-70_dom"/>
</dbReference>
<dbReference type="SUPFAM" id="SSF88659">
    <property type="entry name" value="Sigma3 and sigma4 domains of RNA polymerase sigma factors"/>
    <property type="match status" value="1"/>
</dbReference>
<keyword evidence="8" id="KW-1185">Reference proteome</keyword>